<dbReference type="GO" id="GO:0005412">
    <property type="term" value="F:D-glucose:sodium symporter activity"/>
    <property type="evidence" value="ECO:0007669"/>
    <property type="project" value="TreeGrafter"/>
</dbReference>
<feature type="transmembrane region" description="Helical" evidence="7">
    <location>
        <begin position="232"/>
        <end position="249"/>
    </location>
</feature>
<name>A0A932AA07_9BACT</name>
<dbReference type="PROSITE" id="PS50283">
    <property type="entry name" value="NA_SOLUT_SYMP_3"/>
    <property type="match status" value="1"/>
</dbReference>
<dbReference type="Proteomes" id="UP000779809">
    <property type="component" value="Unassembled WGS sequence"/>
</dbReference>
<dbReference type="EMBL" id="JACPNR010000010">
    <property type="protein sequence ID" value="MBI2678796.1"/>
    <property type="molecule type" value="Genomic_DNA"/>
</dbReference>
<dbReference type="AlphaFoldDB" id="A0A932AA07"/>
<evidence type="ECO:0000256" key="7">
    <source>
        <dbReference type="SAM" id="Phobius"/>
    </source>
</evidence>
<evidence type="ECO:0000256" key="2">
    <source>
        <dbReference type="ARBA" id="ARBA00006434"/>
    </source>
</evidence>
<evidence type="ECO:0000256" key="6">
    <source>
        <dbReference type="RuleBase" id="RU362091"/>
    </source>
</evidence>
<proteinExistence type="inferred from homology"/>
<feature type="transmembrane region" description="Helical" evidence="7">
    <location>
        <begin position="376"/>
        <end position="394"/>
    </location>
</feature>
<dbReference type="CDD" id="cd11477">
    <property type="entry name" value="SLC5sbd_u1"/>
    <property type="match status" value="1"/>
</dbReference>
<evidence type="ECO:0000256" key="3">
    <source>
        <dbReference type="ARBA" id="ARBA00022692"/>
    </source>
</evidence>
<feature type="transmembrane region" description="Helical" evidence="7">
    <location>
        <begin position="127"/>
        <end position="147"/>
    </location>
</feature>
<comment type="similarity">
    <text evidence="2 6">Belongs to the sodium:solute symporter (SSF) (TC 2.A.21) family.</text>
</comment>
<feature type="transmembrane region" description="Helical" evidence="7">
    <location>
        <begin position="566"/>
        <end position="585"/>
    </location>
</feature>
<organism evidence="8 9">
    <name type="scientific">Candidatus Korobacter versatilis</name>
    <dbReference type="NCBI Taxonomy" id="658062"/>
    <lineage>
        <taxon>Bacteria</taxon>
        <taxon>Pseudomonadati</taxon>
        <taxon>Acidobacteriota</taxon>
        <taxon>Terriglobia</taxon>
        <taxon>Terriglobales</taxon>
        <taxon>Candidatus Korobacteraceae</taxon>
        <taxon>Candidatus Korobacter</taxon>
    </lineage>
</organism>
<feature type="transmembrane region" description="Helical" evidence="7">
    <location>
        <begin position="400"/>
        <end position="422"/>
    </location>
</feature>
<comment type="caution">
    <text evidence="8">The sequence shown here is derived from an EMBL/GenBank/DDBJ whole genome shotgun (WGS) entry which is preliminary data.</text>
</comment>
<evidence type="ECO:0000256" key="5">
    <source>
        <dbReference type="ARBA" id="ARBA00023136"/>
    </source>
</evidence>
<evidence type="ECO:0000313" key="8">
    <source>
        <dbReference type="EMBL" id="MBI2678796.1"/>
    </source>
</evidence>
<feature type="transmembrane region" description="Helical" evidence="7">
    <location>
        <begin position="542"/>
        <end position="560"/>
    </location>
</feature>
<keyword evidence="5 7" id="KW-0472">Membrane</keyword>
<dbReference type="InterPro" id="IPR038377">
    <property type="entry name" value="Na/Glc_symporter_sf"/>
</dbReference>
<feature type="transmembrane region" description="Helical" evidence="7">
    <location>
        <begin position="78"/>
        <end position="98"/>
    </location>
</feature>
<evidence type="ECO:0000256" key="1">
    <source>
        <dbReference type="ARBA" id="ARBA00004141"/>
    </source>
</evidence>
<feature type="transmembrane region" description="Helical" evidence="7">
    <location>
        <begin position="476"/>
        <end position="497"/>
    </location>
</feature>
<dbReference type="PANTHER" id="PTHR11819:SF77">
    <property type="entry name" value="SODIUM_GLUCOSE COTRANSPORT PROTEIN"/>
    <property type="match status" value="1"/>
</dbReference>
<dbReference type="InterPro" id="IPR001734">
    <property type="entry name" value="Na/solute_symporter"/>
</dbReference>
<sequence length="595" mass="65838">MTLSSLDWLVIGLYFAVNLGIGFFYVRKASGSVSDYFISGREVPWWLAGTSMVATTFGADTPLVVTALVYKYGIAGNWLWWNMALSGMLTVFFFARLWRRAGVLTDMEFAELRYSGKPAAFLRGFRALYLALPVNTIIMGWVNLAMAKILALTLGVSKLHAVMFCLALTLIYTAISGLWAVLWTDLLQFILKMTMVIALAVFAVRAVGGMHALEAQVTAHSAGALAFVPDWASGWFVMFLVYLSLNWWASWYPGAEPGGGGYVAQRIFSAKNERHSLGATLWFNIAHYALRPWPWILTALVAVVLYPKQADPEVGYIQVMITHLPASLRGLMLAGFAAAYMSTVGTHINLGASYLINDFYRRFLVAHEDERHYVRASRWASVLVTIIAGVATYYMESVVWAWKFLIAVGAGAGLVFMLRWFWWRINAWSEVSAMTAAAVSSLFLQSRAAGGVVSLLQRMDSNLAAGPLNAEDPHGFAWLMILTTSFTTLSWLVVTFLTPPEPEGKLRAFYERVRPAKVGWGPIARTDDTASRQSLGWSAADWLGGCAMIYCALFGIGKLIFGQTLFGFALLAGAALAGWFIFWDLERRGWETLSS</sequence>
<reference evidence="8" key="1">
    <citation type="submission" date="2020-07" db="EMBL/GenBank/DDBJ databases">
        <title>Huge and variable diversity of episymbiotic CPR bacteria and DPANN archaea in groundwater ecosystems.</title>
        <authorList>
            <person name="He C.Y."/>
            <person name="Keren R."/>
            <person name="Whittaker M."/>
            <person name="Farag I.F."/>
            <person name="Doudna J."/>
            <person name="Cate J.H.D."/>
            <person name="Banfield J.F."/>
        </authorList>
    </citation>
    <scope>NUCLEOTIDE SEQUENCE</scope>
    <source>
        <strain evidence="8">NC_groundwater_580_Pr5_B-0.1um_64_19</strain>
    </source>
</reference>
<feature type="transmembrane region" description="Helical" evidence="7">
    <location>
        <begin position="46"/>
        <end position="72"/>
    </location>
</feature>
<feature type="transmembrane region" description="Helical" evidence="7">
    <location>
        <begin position="189"/>
        <end position="212"/>
    </location>
</feature>
<feature type="transmembrane region" description="Helical" evidence="7">
    <location>
        <begin position="159"/>
        <end position="182"/>
    </location>
</feature>
<dbReference type="Gene3D" id="1.20.1730.10">
    <property type="entry name" value="Sodium/glucose cotransporter"/>
    <property type="match status" value="1"/>
</dbReference>
<evidence type="ECO:0000313" key="9">
    <source>
        <dbReference type="Proteomes" id="UP000779809"/>
    </source>
</evidence>
<keyword evidence="4 7" id="KW-1133">Transmembrane helix</keyword>
<protein>
    <submittedName>
        <fullName evidence="8">Na+:solute symporter</fullName>
    </submittedName>
</protein>
<gene>
    <name evidence="8" type="ORF">HYX28_08445</name>
</gene>
<dbReference type="PANTHER" id="PTHR11819">
    <property type="entry name" value="SOLUTE CARRIER FAMILY 5"/>
    <property type="match status" value="1"/>
</dbReference>
<dbReference type="Pfam" id="PF00474">
    <property type="entry name" value="SSF"/>
    <property type="match status" value="1"/>
</dbReference>
<dbReference type="GO" id="GO:0005886">
    <property type="term" value="C:plasma membrane"/>
    <property type="evidence" value="ECO:0007669"/>
    <property type="project" value="TreeGrafter"/>
</dbReference>
<feature type="transmembrane region" description="Helical" evidence="7">
    <location>
        <begin position="434"/>
        <end position="456"/>
    </location>
</feature>
<evidence type="ECO:0000256" key="4">
    <source>
        <dbReference type="ARBA" id="ARBA00022989"/>
    </source>
</evidence>
<feature type="transmembrane region" description="Helical" evidence="7">
    <location>
        <begin position="330"/>
        <end position="356"/>
    </location>
</feature>
<comment type="subcellular location">
    <subcellularLocation>
        <location evidence="1">Membrane</location>
        <topology evidence="1">Multi-pass membrane protein</topology>
    </subcellularLocation>
</comment>
<accession>A0A932AA07</accession>
<keyword evidence="3 7" id="KW-0812">Transmembrane</keyword>
<feature type="transmembrane region" description="Helical" evidence="7">
    <location>
        <begin position="6"/>
        <end position="26"/>
    </location>
</feature>